<accession>A0A9D5BXE9</accession>
<keyword evidence="3" id="KW-1185">Reference proteome</keyword>
<comment type="caution">
    <text evidence="2">The sequence shown here is derived from an EMBL/GenBank/DDBJ whole genome shotgun (WGS) entry which is preliminary data.</text>
</comment>
<protein>
    <submittedName>
        <fullName evidence="2">Uncharacterized protein</fullName>
    </submittedName>
</protein>
<dbReference type="Proteomes" id="UP001085076">
    <property type="component" value="Miscellaneous, Linkage group lg10"/>
</dbReference>
<proteinExistence type="predicted"/>
<dbReference type="EMBL" id="JAGGNH010000010">
    <property type="protein sequence ID" value="KAJ0962472.1"/>
    <property type="molecule type" value="Genomic_DNA"/>
</dbReference>
<sequence length="247" mass="26119">MALNLCPPRWDQGLLFISSFFSASISPLVNPDPKIPQLKALSSSSRGLQSRGRRSSGARRRRLGVLCHWLEGGRVVRSGGDSLATGSSPDRGNRGGRLGGGGCKALQEEGLRRERLSRGRSDEGRPELGSHLSGVDAGWWRSGARRALSSVGAHGPRRCGGEEGGGAGQIWPAEEKRGRCGPRQWRERSGSPASVKARGRPEGRSWLAGRRGAAGGAAAAGRAAGTGKGMGDGVRLARERRRGFQLK</sequence>
<feature type="compositionally biased region" description="Basic and acidic residues" evidence="1">
    <location>
        <begin position="173"/>
        <end position="189"/>
    </location>
</feature>
<feature type="compositionally biased region" description="Low complexity" evidence="1">
    <location>
        <begin position="208"/>
        <end position="223"/>
    </location>
</feature>
<organism evidence="2 3">
    <name type="scientific">Dioscorea zingiberensis</name>
    <dbReference type="NCBI Taxonomy" id="325984"/>
    <lineage>
        <taxon>Eukaryota</taxon>
        <taxon>Viridiplantae</taxon>
        <taxon>Streptophyta</taxon>
        <taxon>Embryophyta</taxon>
        <taxon>Tracheophyta</taxon>
        <taxon>Spermatophyta</taxon>
        <taxon>Magnoliopsida</taxon>
        <taxon>Liliopsida</taxon>
        <taxon>Dioscoreales</taxon>
        <taxon>Dioscoreaceae</taxon>
        <taxon>Dioscorea</taxon>
    </lineage>
</organism>
<feature type="compositionally biased region" description="Basic residues" evidence="1">
    <location>
        <begin position="238"/>
        <end position="247"/>
    </location>
</feature>
<evidence type="ECO:0000313" key="2">
    <source>
        <dbReference type="EMBL" id="KAJ0962472.1"/>
    </source>
</evidence>
<evidence type="ECO:0000256" key="1">
    <source>
        <dbReference type="SAM" id="MobiDB-lite"/>
    </source>
</evidence>
<gene>
    <name evidence="2" type="ORF">J5N97_030300</name>
</gene>
<evidence type="ECO:0000313" key="3">
    <source>
        <dbReference type="Proteomes" id="UP001085076"/>
    </source>
</evidence>
<name>A0A9D5BXE9_9LILI</name>
<reference evidence="2" key="2">
    <citation type="journal article" date="2022" name="Hortic Res">
        <title>The genome of Dioscorea zingiberensis sheds light on the biosynthesis, origin and evolution of the medicinally important diosgenin saponins.</title>
        <authorList>
            <person name="Li Y."/>
            <person name="Tan C."/>
            <person name="Li Z."/>
            <person name="Guo J."/>
            <person name="Li S."/>
            <person name="Chen X."/>
            <person name="Wang C."/>
            <person name="Dai X."/>
            <person name="Yang H."/>
            <person name="Song W."/>
            <person name="Hou L."/>
            <person name="Xu J."/>
            <person name="Tong Z."/>
            <person name="Xu A."/>
            <person name="Yuan X."/>
            <person name="Wang W."/>
            <person name="Yang Q."/>
            <person name="Chen L."/>
            <person name="Sun Z."/>
            <person name="Wang K."/>
            <person name="Pan B."/>
            <person name="Chen J."/>
            <person name="Bao Y."/>
            <person name="Liu F."/>
            <person name="Qi X."/>
            <person name="Gang D.R."/>
            <person name="Wen J."/>
            <person name="Li J."/>
        </authorList>
    </citation>
    <scope>NUCLEOTIDE SEQUENCE</scope>
    <source>
        <strain evidence="2">Dzin_1.0</strain>
    </source>
</reference>
<feature type="region of interest" description="Disordered" evidence="1">
    <location>
        <begin position="78"/>
        <end position="134"/>
    </location>
</feature>
<reference evidence="2" key="1">
    <citation type="submission" date="2021-03" db="EMBL/GenBank/DDBJ databases">
        <authorList>
            <person name="Li Z."/>
            <person name="Yang C."/>
        </authorList>
    </citation>
    <scope>NUCLEOTIDE SEQUENCE</scope>
    <source>
        <strain evidence="2">Dzin_1.0</strain>
        <tissue evidence="2">Leaf</tissue>
    </source>
</reference>
<feature type="compositionally biased region" description="Basic and acidic residues" evidence="1">
    <location>
        <begin position="106"/>
        <end position="128"/>
    </location>
</feature>
<dbReference type="AlphaFoldDB" id="A0A9D5BXE9"/>
<feature type="region of interest" description="Disordered" evidence="1">
    <location>
        <begin position="151"/>
        <end position="247"/>
    </location>
</feature>